<dbReference type="EMBL" id="UINC01022978">
    <property type="protein sequence ID" value="SVA93725.1"/>
    <property type="molecule type" value="Genomic_DNA"/>
</dbReference>
<dbReference type="InterPro" id="IPR036866">
    <property type="entry name" value="RibonucZ/Hydroxyglut_hydro"/>
</dbReference>
<dbReference type="AlphaFoldDB" id="A0A381ZWN4"/>
<dbReference type="PANTHER" id="PTHR42951:SF4">
    <property type="entry name" value="ACYL-COENZYME A THIOESTERASE MBLAC2"/>
    <property type="match status" value="1"/>
</dbReference>
<evidence type="ECO:0000259" key="1">
    <source>
        <dbReference type="SMART" id="SM00849"/>
    </source>
</evidence>
<sequence>MVTPGERQIPSMKQSLSVSGQDWYESQSMSHGIYRIRETFIANWLRCNIWLVRGSNSDLLIDSGLGLHSLAPILATITQHPITVVMTHCHFDHMGGAHEFERRLGHKACDEMYHQPMSSEINVSAFIRAETFRALPYEGFSVNQFSVKPAPLTGYLDEGDVIDLGDRTFQVFHLPGHSPDSIALYEKKSEILFSGDTIYDGDLYDTVFHSDRAQYRQSLQRLSELPVSQVHGGHF</sequence>
<protein>
    <recommendedName>
        <fullName evidence="1">Metallo-beta-lactamase domain-containing protein</fullName>
    </recommendedName>
</protein>
<accession>A0A381ZWN4</accession>
<dbReference type="InterPro" id="IPR001279">
    <property type="entry name" value="Metallo-B-lactamas"/>
</dbReference>
<proteinExistence type="predicted"/>
<dbReference type="SUPFAM" id="SSF56281">
    <property type="entry name" value="Metallo-hydrolase/oxidoreductase"/>
    <property type="match status" value="1"/>
</dbReference>
<reference evidence="2" key="1">
    <citation type="submission" date="2018-05" db="EMBL/GenBank/DDBJ databases">
        <authorList>
            <person name="Lanie J.A."/>
            <person name="Ng W.-L."/>
            <person name="Kazmierczak K.M."/>
            <person name="Andrzejewski T.M."/>
            <person name="Davidsen T.M."/>
            <person name="Wayne K.J."/>
            <person name="Tettelin H."/>
            <person name="Glass J.I."/>
            <person name="Rusch D."/>
            <person name="Podicherti R."/>
            <person name="Tsui H.-C.T."/>
            <person name="Winkler M.E."/>
        </authorList>
    </citation>
    <scope>NUCLEOTIDE SEQUENCE</scope>
</reference>
<dbReference type="PANTHER" id="PTHR42951">
    <property type="entry name" value="METALLO-BETA-LACTAMASE DOMAIN-CONTAINING"/>
    <property type="match status" value="1"/>
</dbReference>
<dbReference type="Pfam" id="PF00753">
    <property type="entry name" value="Lactamase_B"/>
    <property type="match status" value="1"/>
</dbReference>
<feature type="domain" description="Metallo-beta-lactamase" evidence="1">
    <location>
        <begin position="46"/>
        <end position="234"/>
    </location>
</feature>
<feature type="non-terminal residue" evidence="2">
    <location>
        <position position="235"/>
    </location>
</feature>
<dbReference type="SMART" id="SM00849">
    <property type="entry name" value="Lactamase_B"/>
    <property type="match status" value="1"/>
</dbReference>
<evidence type="ECO:0000313" key="2">
    <source>
        <dbReference type="EMBL" id="SVA93725.1"/>
    </source>
</evidence>
<dbReference type="Gene3D" id="3.60.15.10">
    <property type="entry name" value="Ribonuclease Z/Hydroxyacylglutathione hydrolase-like"/>
    <property type="match status" value="1"/>
</dbReference>
<organism evidence="2">
    <name type="scientific">marine metagenome</name>
    <dbReference type="NCBI Taxonomy" id="408172"/>
    <lineage>
        <taxon>unclassified sequences</taxon>
        <taxon>metagenomes</taxon>
        <taxon>ecological metagenomes</taxon>
    </lineage>
</organism>
<dbReference type="InterPro" id="IPR050855">
    <property type="entry name" value="NDM-1-like"/>
</dbReference>
<name>A0A381ZWN4_9ZZZZ</name>
<gene>
    <name evidence="2" type="ORF">METZ01_LOCUS146579</name>
</gene>